<dbReference type="Gene3D" id="3.40.1170.60">
    <property type="match status" value="1"/>
</dbReference>
<dbReference type="InterPro" id="IPR036775">
    <property type="entry name" value="DNA_pol_Y-fam_lit_finger_sf"/>
</dbReference>
<feature type="region of interest" description="Disordered" evidence="8">
    <location>
        <begin position="578"/>
        <end position="613"/>
    </location>
</feature>
<feature type="compositionally biased region" description="Polar residues" evidence="8">
    <location>
        <begin position="480"/>
        <end position="493"/>
    </location>
</feature>
<dbReference type="Pfam" id="PF00817">
    <property type="entry name" value="IMS"/>
    <property type="match status" value="1"/>
</dbReference>
<dbReference type="EMBL" id="JAVFWL010000003">
    <property type="protein sequence ID" value="KAK6744713.1"/>
    <property type="molecule type" value="Genomic_DNA"/>
</dbReference>
<evidence type="ECO:0000256" key="1">
    <source>
        <dbReference type="ARBA" id="ARBA00004123"/>
    </source>
</evidence>
<gene>
    <name evidence="10" type="primary">Necator_chrIII.g12199</name>
    <name evidence="10" type="ORF">RB195_011433</name>
</gene>
<dbReference type="SUPFAM" id="SSF100879">
    <property type="entry name" value="Lesion bypass DNA polymerase (Y-family), little finger domain"/>
    <property type="match status" value="1"/>
</dbReference>
<evidence type="ECO:0000256" key="2">
    <source>
        <dbReference type="ARBA" id="ARBA00022679"/>
    </source>
</evidence>
<evidence type="ECO:0000256" key="7">
    <source>
        <dbReference type="ARBA" id="ARBA00044975"/>
    </source>
</evidence>
<keyword evidence="2" id="KW-0808">Transferase</keyword>
<keyword evidence="3" id="KW-0479">Metal-binding</keyword>
<evidence type="ECO:0000256" key="3">
    <source>
        <dbReference type="ARBA" id="ARBA00022723"/>
    </source>
</evidence>
<dbReference type="PIRSF" id="PIRSF036603">
    <property type="entry name" value="DPol_eta"/>
    <property type="match status" value="1"/>
</dbReference>
<keyword evidence="5" id="KW-0234">DNA repair</keyword>
<evidence type="ECO:0000256" key="8">
    <source>
        <dbReference type="SAM" id="MobiDB-lite"/>
    </source>
</evidence>
<dbReference type="Gene3D" id="3.30.1490.100">
    <property type="entry name" value="DNA polymerase, Y-family, little finger domain"/>
    <property type="match status" value="1"/>
</dbReference>
<dbReference type="InterPro" id="IPR017961">
    <property type="entry name" value="DNA_pol_Y-fam_little_finger"/>
</dbReference>
<evidence type="ECO:0000256" key="4">
    <source>
        <dbReference type="ARBA" id="ARBA00022763"/>
    </source>
</evidence>
<dbReference type="InterPro" id="IPR043128">
    <property type="entry name" value="Rev_trsase/Diguanyl_cyclase"/>
</dbReference>
<proteinExistence type="predicted"/>
<organism evidence="10 11">
    <name type="scientific">Necator americanus</name>
    <name type="common">Human hookworm</name>
    <dbReference type="NCBI Taxonomy" id="51031"/>
    <lineage>
        <taxon>Eukaryota</taxon>
        <taxon>Metazoa</taxon>
        <taxon>Ecdysozoa</taxon>
        <taxon>Nematoda</taxon>
        <taxon>Chromadorea</taxon>
        <taxon>Rhabditida</taxon>
        <taxon>Rhabditina</taxon>
        <taxon>Rhabditomorpha</taxon>
        <taxon>Strongyloidea</taxon>
        <taxon>Ancylostomatidae</taxon>
        <taxon>Bunostominae</taxon>
        <taxon>Necator</taxon>
    </lineage>
</organism>
<accession>A0ABR1D469</accession>
<name>A0ABR1D469_NECAM</name>
<dbReference type="InterPro" id="IPR052230">
    <property type="entry name" value="DNA_polymerase_eta"/>
</dbReference>
<dbReference type="Gene3D" id="1.10.150.20">
    <property type="entry name" value="5' to 3' exonuclease, C-terminal subdomain"/>
    <property type="match status" value="1"/>
</dbReference>
<dbReference type="Pfam" id="PF21704">
    <property type="entry name" value="POLH-Rev1_HhH"/>
    <property type="match status" value="1"/>
</dbReference>
<evidence type="ECO:0000313" key="10">
    <source>
        <dbReference type="EMBL" id="KAK6744713.1"/>
    </source>
</evidence>
<comment type="caution">
    <text evidence="10">The sequence shown here is derived from an EMBL/GenBank/DDBJ whole genome shotgun (WGS) entry which is preliminary data.</text>
</comment>
<comment type="subcellular location">
    <subcellularLocation>
        <location evidence="1">Nucleus</location>
    </subcellularLocation>
</comment>
<reference evidence="10 11" key="1">
    <citation type="submission" date="2023-08" db="EMBL/GenBank/DDBJ databases">
        <title>A Necator americanus chromosomal reference genome.</title>
        <authorList>
            <person name="Ilik V."/>
            <person name="Petrzelkova K.J."/>
            <person name="Pardy F."/>
            <person name="Fuh T."/>
            <person name="Niatou-Singa F.S."/>
            <person name="Gouil Q."/>
            <person name="Baker L."/>
            <person name="Ritchie M.E."/>
            <person name="Jex A.R."/>
            <person name="Gazzola D."/>
            <person name="Li H."/>
            <person name="Toshio Fujiwara R."/>
            <person name="Zhan B."/>
            <person name="Aroian R.V."/>
            <person name="Pafco B."/>
            <person name="Schwarz E.M."/>
        </authorList>
    </citation>
    <scope>NUCLEOTIDE SEQUENCE [LARGE SCALE GENOMIC DNA]</scope>
    <source>
        <strain evidence="10 11">Aroian</strain>
        <tissue evidence="10">Whole animal</tissue>
    </source>
</reference>
<evidence type="ECO:0000256" key="6">
    <source>
        <dbReference type="ARBA" id="ARBA00023242"/>
    </source>
</evidence>
<dbReference type="InterPro" id="IPR001126">
    <property type="entry name" value="UmuC"/>
</dbReference>
<keyword evidence="4" id="KW-0227">DNA damage</keyword>
<feature type="compositionally biased region" description="Basic and acidic residues" evidence="8">
    <location>
        <begin position="595"/>
        <end position="613"/>
    </location>
</feature>
<feature type="region of interest" description="Disordered" evidence="8">
    <location>
        <begin position="477"/>
        <end position="508"/>
    </location>
</feature>
<dbReference type="Gene3D" id="3.30.70.270">
    <property type="match status" value="1"/>
</dbReference>
<keyword evidence="6" id="KW-0539">Nucleus</keyword>
<sequence length="613" mass="68405">MDRVIGLIDMDCFYAQVEQRERPELWNTPVIVAQHTGAMTSRVILAVSYEARKFGVKRGMTIPDAKAKCPELNICHVPQGEHADKADIQKYRDASEEIFDVLYTFDDRIIVERASVDEAFLDLTALVDQKIVEIGATELLHNITNDLPLALPTTHIADGNDKNAGDIYDRETSLRSWLDIWCAREVNHLRLAIAAQIMEQMRAKIRECTQFFCSGGVANNKMLAKLVCARHKPRQQTIIPFNFVPVIFEETPVVDVRMLGGKLGHAIQDRLGVATMGDLAAVSYEMIEQHFEGQAQWISQLAKGYDDEPVKIRSNQQSIAVSKNFAGKNALTTVAEVRSWIEGLSKELSKRLVADQVKNKRTAQNVIFGILGETHTSKTLKIGSYSPQVIAEVMWSAAKAFNKAPLGCDQWTPPVYNLTMSASRFTEGLSVQSQNIMEWVEKRLEQLEAGRVLLQPPSAAPEPRIFVKGVLKRPADLEGPSTSGVDVPVNNSPKKAPPRKRKTDLESTEVKIDDDGWQVYDPAQFESTTTSAAIPAVESSDIGEISTAVFQELPANIKAEFAHFHKLEQARKLKAAAFEREREKPSGKKRISKTTAKEPPAKKKIEAFFKRDN</sequence>
<keyword evidence="11" id="KW-1185">Reference proteome</keyword>
<dbReference type="InterPro" id="IPR043502">
    <property type="entry name" value="DNA/RNA_pol_sf"/>
</dbReference>
<dbReference type="PANTHER" id="PTHR45873">
    <property type="entry name" value="DNA POLYMERASE ETA"/>
    <property type="match status" value="1"/>
</dbReference>
<dbReference type="PANTHER" id="PTHR45873:SF1">
    <property type="entry name" value="DNA POLYMERASE ETA"/>
    <property type="match status" value="1"/>
</dbReference>
<dbReference type="Proteomes" id="UP001303046">
    <property type="component" value="Unassembled WGS sequence"/>
</dbReference>
<protein>
    <recommendedName>
        <fullName evidence="7">DNA polymerase eta</fullName>
    </recommendedName>
</protein>
<dbReference type="Pfam" id="PF11799">
    <property type="entry name" value="IMS_C"/>
    <property type="match status" value="1"/>
</dbReference>
<evidence type="ECO:0000256" key="5">
    <source>
        <dbReference type="ARBA" id="ARBA00023204"/>
    </source>
</evidence>
<dbReference type="SUPFAM" id="SSF56672">
    <property type="entry name" value="DNA/RNA polymerases"/>
    <property type="match status" value="1"/>
</dbReference>
<evidence type="ECO:0000259" key="9">
    <source>
        <dbReference type="PROSITE" id="PS50173"/>
    </source>
</evidence>
<dbReference type="PROSITE" id="PS50173">
    <property type="entry name" value="UMUC"/>
    <property type="match status" value="1"/>
</dbReference>
<evidence type="ECO:0000313" key="11">
    <source>
        <dbReference type="Proteomes" id="UP001303046"/>
    </source>
</evidence>
<feature type="domain" description="UmuC" evidence="9">
    <location>
        <begin position="5"/>
        <end position="260"/>
    </location>
</feature>